<dbReference type="Pfam" id="PF12796">
    <property type="entry name" value="Ank_2"/>
    <property type="match status" value="1"/>
</dbReference>
<dbReference type="Gene3D" id="1.25.40.20">
    <property type="entry name" value="Ankyrin repeat-containing domain"/>
    <property type="match status" value="1"/>
</dbReference>
<evidence type="ECO:0000313" key="6">
    <source>
        <dbReference type="Proteomes" id="UP001591681"/>
    </source>
</evidence>
<evidence type="ECO:0000256" key="3">
    <source>
        <dbReference type="PROSITE-ProRule" id="PRU00023"/>
    </source>
</evidence>
<evidence type="ECO:0000256" key="1">
    <source>
        <dbReference type="ARBA" id="ARBA00022737"/>
    </source>
</evidence>
<dbReference type="PROSITE" id="PS50297">
    <property type="entry name" value="ANK_REP_REGION"/>
    <property type="match status" value="2"/>
</dbReference>
<feature type="repeat" description="ANK" evidence="3">
    <location>
        <begin position="141"/>
        <end position="173"/>
    </location>
</feature>
<comment type="caution">
    <text evidence="5">The sequence shown here is derived from an EMBL/GenBank/DDBJ whole genome shotgun (WGS) entry which is preliminary data.</text>
</comment>
<dbReference type="PROSITE" id="PS50088">
    <property type="entry name" value="ANK_REPEAT"/>
    <property type="match status" value="2"/>
</dbReference>
<proteinExistence type="predicted"/>
<evidence type="ECO:0000256" key="4">
    <source>
        <dbReference type="SAM" id="MobiDB-lite"/>
    </source>
</evidence>
<feature type="repeat" description="ANK" evidence="3">
    <location>
        <begin position="174"/>
        <end position="197"/>
    </location>
</feature>
<keyword evidence="2 3" id="KW-0040">ANK repeat</keyword>
<dbReference type="InterPro" id="IPR002110">
    <property type="entry name" value="Ankyrin_rpt"/>
</dbReference>
<dbReference type="SUPFAM" id="SSF48403">
    <property type="entry name" value="Ankyrin repeat"/>
    <property type="match status" value="1"/>
</dbReference>
<feature type="region of interest" description="Disordered" evidence="4">
    <location>
        <begin position="1"/>
        <end position="36"/>
    </location>
</feature>
<name>A0ABD1J9E8_9TELE</name>
<dbReference type="SMART" id="SM00248">
    <property type="entry name" value="ANK"/>
    <property type="match status" value="2"/>
</dbReference>
<organism evidence="5 6">
    <name type="scientific">Coilia grayii</name>
    <name type="common">Gray's grenadier anchovy</name>
    <dbReference type="NCBI Taxonomy" id="363190"/>
    <lineage>
        <taxon>Eukaryota</taxon>
        <taxon>Metazoa</taxon>
        <taxon>Chordata</taxon>
        <taxon>Craniata</taxon>
        <taxon>Vertebrata</taxon>
        <taxon>Euteleostomi</taxon>
        <taxon>Actinopterygii</taxon>
        <taxon>Neopterygii</taxon>
        <taxon>Teleostei</taxon>
        <taxon>Clupei</taxon>
        <taxon>Clupeiformes</taxon>
        <taxon>Clupeoidei</taxon>
        <taxon>Engraulidae</taxon>
        <taxon>Coilinae</taxon>
        <taxon>Coilia</taxon>
    </lineage>
</organism>
<protein>
    <submittedName>
        <fullName evidence="5">Uncharacterized protein</fullName>
    </submittedName>
</protein>
<keyword evidence="1" id="KW-0677">Repeat</keyword>
<evidence type="ECO:0000313" key="5">
    <source>
        <dbReference type="EMBL" id="KAL2083200.1"/>
    </source>
</evidence>
<dbReference type="PANTHER" id="PTHR24201">
    <property type="entry name" value="ANK_REP_REGION DOMAIN-CONTAINING PROTEIN"/>
    <property type="match status" value="1"/>
</dbReference>
<sequence>MRRHRRVSPTGVENSVLEMTDGPYSQGEPSPLSTQVSRTTVSSAVRSAAQWASYTCSRWKRAAQKCVRKKPTGEVISEKYRGLAWDEDTVDGLENTLRLNKNLLDHFRVLAARNEDTDEVDLPYLSGVLTDGADPNSADKYGQTVLHEISRAWNVDVMRFFLERGGDVQRADAFGVTPLHVAAALDYEEMVLYLLEKRDRSEAARALIELGRDAGCRTAMGSSASPP</sequence>
<keyword evidence="6" id="KW-1185">Reference proteome</keyword>
<dbReference type="InterPro" id="IPR050776">
    <property type="entry name" value="Ank_Repeat/CDKN_Inhibitor"/>
</dbReference>
<accession>A0ABD1J9E8</accession>
<dbReference type="AlphaFoldDB" id="A0ABD1J9E8"/>
<reference evidence="5 6" key="1">
    <citation type="submission" date="2024-09" db="EMBL/GenBank/DDBJ databases">
        <title>A chromosome-level genome assembly of Gray's grenadier anchovy, Coilia grayii.</title>
        <authorList>
            <person name="Fu Z."/>
        </authorList>
    </citation>
    <scope>NUCLEOTIDE SEQUENCE [LARGE SCALE GENOMIC DNA]</scope>
    <source>
        <strain evidence="5">G4</strain>
        <tissue evidence="5">Muscle</tissue>
    </source>
</reference>
<dbReference type="InterPro" id="IPR036770">
    <property type="entry name" value="Ankyrin_rpt-contain_sf"/>
</dbReference>
<evidence type="ECO:0000256" key="2">
    <source>
        <dbReference type="ARBA" id="ARBA00023043"/>
    </source>
</evidence>
<dbReference type="EMBL" id="JBHFQA010000018">
    <property type="protein sequence ID" value="KAL2083200.1"/>
    <property type="molecule type" value="Genomic_DNA"/>
</dbReference>
<gene>
    <name evidence="5" type="ORF">ACEWY4_020973</name>
</gene>
<dbReference type="Proteomes" id="UP001591681">
    <property type="component" value="Unassembled WGS sequence"/>
</dbReference>